<evidence type="ECO:0000313" key="3">
    <source>
        <dbReference type="EMBL" id="KAF8648554.1"/>
    </source>
</evidence>
<keyword evidence="4" id="KW-1185">Reference proteome</keyword>
<evidence type="ECO:0000313" key="4">
    <source>
        <dbReference type="Proteomes" id="UP000636709"/>
    </source>
</evidence>
<dbReference type="PANTHER" id="PTHR34466:SF3">
    <property type="entry name" value="OS11G0129800 PROTEIN"/>
    <property type="match status" value="1"/>
</dbReference>
<dbReference type="EMBL" id="JACEFO010002806">
    <property type="protein sequence ID" value="KAF8648554.1"/>
    <property type="molecule type" value="Genomic_DNA"/>
</dbReference>
<proteinExistence type="predicted"/>
<feature type="compositionally biased region" description="Basic and acidic residues" evidence="2">
    <location>
        <begin position="90"/>
        <end position="100"/>
    </location>
</feature>
<comment type="caution">
    <text evidence="3">The sequence shown here is derived from an EMBL/GenBank/DDBJ whole genome shotgun (WGS) entry which is preliminary data.</text>
</comment>
<dbReference type="PANTHER" id="PTHR34466">
    <property type="entry name" value="OS11G0129800 PROTEIN"/>
    <property type="match status" value="1"/>
</dbReference>
<dbReference type="AlphaFoldDB" id="A0A835DYE7"/>
<reference evidence="3" key="1">
    <citation type="submission" date="2020-07" db="EMBL/GenBank/DDBJ databases">
        <title>Genome sequence and genetic diversity analysis of an under-domesticated orphan crop, white fonio (Digitaria exilis).</title>
        <authorList>
            <person name="Bennetzen J.L."/>
            <person name="Chen S."/>
            <person name="Ma X."/>
            <person name="Wang X."/>
            <person name="Yssel A.E.J."/>
            <person name="Chaluvadi S.R."/>
            <person name="Johnson M."/>
            <person name="Gangashetty P."/>
            <person name="Hamidou F."/>
            <person name="Sanogo M.D."/>
            <person name="Zwaenepoel A."/>
            <person name="Wallace J."/>
            <person name="Van De Peer Y."/>
            <person name="Van Deynze A."/>
        </authorList>
    </citation>
    <scope>NUCLEOTIDE SEQUENCE</scope>
    <source>
        <tissue evidence="3">Leaves</tissue>
    </source>
</reference>
<feature type="region of interest" description="Disordered" evidence="2">
    <location>
        <begin position="1"/>
        <end position="173"/>
    </location>
</feature>
<feature type="compositionally biased region" description="Basic and acidic residues" evidence="2">
    <location>
        <begin position="143"/>
        <end position="152"/>
    </location>
</feature>
<feature type="compositionally biased region" description="Low complexity" evidence="2">
    <location>
        <begin position="16"/>
        <end position="25"/>
    </location>
</feature>
<dbReference type="OrthoDB" id="660305at2759"/>
<feature type="compositionally biased region" description="Polar residues" evidence="2">
    <location>
        <begin position="156"/>
        <end position="171"/>
    </location>
</feature>
<evidence type="ECO:0000256" key="1">
    <source>
        <dbReference type="SAM" id="Coils"/>
    </source>
</evidence>
<accession>A0A835DYE7</accession>
<feature type="compositionally biased region" description="Basic and acidic residues" evidence="2">
    <location>
        <begin position="46"/>
        <end position="57"/>
    </location>
</feature>
<feature type="region of interest" description="Disordered" evidence="2">
    <location>
        <begin position="351"/>
        <end position="386"/>
    </location>
</feature>
<feature type="compositionally biased region" description="Basic and acidic residues" evidence="2">
    <location>
        <begin position="370"/>
        <end position="382"/>
    </location>
</feature>
<gene>
    <name evidence="3" type="ORF">HU200_064595</name>
</gene>
<feature type="coiled-coil region" evidence="1">
    <location>
        <begin position="253"/>
        <end position="280"/>
    </location>
</feature>
<protein>
    <submittedName>
        <fullName evidence="3">Uncharacterized protein</fullName>
    </submittedName>
</protein>
<name>A0A835DYE7_9POAL</name>
<organism evidence="3 4">
    <name type="scientific">Digitaria exilis</name>
    <dbReference type="NCBI Taxonomy" id="1010633"/>
    <lineage>
        <taxon>Eukaryota</taxon>
        <taxon>Viridiplantae</taxon>
        <taxon>Streptophyta</taxon>
        <taxon>Embryophyta</taxon>
        <taxon>Tracheophyta</taxon>
        <taxon>Spermatophyta</taxon>
        <taxon>Magnoliopsida</taxon>
        <taxon>Liliopsida</taxon>
        <taxon>Poales</taxon>
        <taxon>Poaceae</taxon>
        <taxon>PACMAD clade</taxon>
        <taxon>Panicoideae</taxon>
        <taxon>Panicodae</taxon>
        <taxon>Paniceae</taxon>
        <taxon>Anthephorinae</taxon>
        <taxon>Digitaria</taxon>
    </lineage>
</organism>
<sequence length="507" mass="56164">MASSAFRSTTRRDLHSSSSTTTSRSDPPPCPRRSRSRSVSAAPRARGADSLREEDYANTRTNPLFDAAASPADSLSPSQGTASSNGGGDVPRRDRGREPFKSGGRAGGGRARSVSVAPQRRHTASAPSAGGAVDGRKASRARLVAEDARPYRGSEGCQQTNEITNSESSSCRDPVLEIPPEFDPDSAEFISDICDYATEYRKKDVVEIPLDFDTDAAELHEANQRLEQLEAPLEFDPDTSGLAPDITEYTIKLKQSHERARKLRADLAVEEQREQELSRMLKGIVTAPNFTETHKKRPRRKSSIERLKVSRHLAEEAMNYFEECVSISTMDSTDFSSHEDPQSKSILNAQTKSNSRFSHKGRSSIQEPHSPSDQHAHHEGFDKQTQCSISVTGSDASDSVIFSNTKAHLKFGSNSTEDLDGFDTPRSRSSCFSFTHEPLKNVENCDVRQYLGNFGRGNNMEQRETRSTYFADDYVSQKVNLDLLKDTATFQNRMQYGGLLICNIRTF</sequence>
<feature type="compositionally biased region" description="Low complexity" evidence="2">
    <location>
        <begin position="66"/>
        <end position="78"/>
    </location>
</feature>
<keyword evidence="1" id="KW-0175">Coiled coil</keyword>
<evidence type="ECO:0000256" key="2">
    <source>
        <dbReference type="SAM" id="MobiDB-lite"/>
    </source>
</evidence>
<dbReference type="Proteomes" id="UP000636709">
    <property type="component" value="Unassembled WGS sequence"/>
</dbReference>